<evidence type="ECO:0000313" key="3">
    <source>
        <dbReference type="EMBL" id="KAL2290150.1"/>
    </source>
</evidence>
<feature type="domain" description="Stc1" evidence="2">
    <location>
        <begin position="18"/>
        <end position="92"/>
    </location>
</feature>
<dbReference type="Pfam" id="PF12898">
    <property type="entry name" value="Stc1"/>
    <property type="match status" value="1"/>
</dbReference>
<feature type="compositionally biased region" description="Acidic residues" evidence="1">
    <location>
        <begin position="280"/>
        <end position="290"/>
    </location>
</feature>
<name>A0ABR4F628_9PEZI</name>
<evidence type="ECO:0000256" key="1">
    <source>
        <dbReference type="SAM" id="MobiDB-lite"/>
    </source>
</evidence>
<reference evidence="3 4" key="1">
    <citation type="submission" date="2024-03" db="EMBL/GenBank/DDBJ databases">
        <title>A high-quality draft genome sequence of Diaporthe vaccinii, a causative agent of upright dieback and viscid rot disease in cranberry plants.</title>
        <authorList>
            <person name="Sarrasin M."/>
            <person name="Lang B.F."/>
            <person name="Burger G."/>
        </authorList>
    </citation>
    <scope>NUCLEOTIDE SEQUENCE [LARGE SCALE GENOMIC DNA]</scope>
    <source>
        <strain evidence="3 4">IS7</strain>
    </source>
</reference>
<feature type="compositionally biased region" description="Low complexity" evidence="1">
    <location>
        <begin position="193"/>
        <end position="204"/>
    </location>
</feature>
<dbReference type="EMBL" id="JBAWTH010000010">
    <property type="protein sequence ID" value="KAL2290150.1"/>
    <property type="molecule type" value="Genomic_DNA"/>
</dbReference>
<protein>
    <recommendedName>
        <fullName evidence="2">Stc1 domain-containing protein</fullName>
    </recommendedName>
</protein>
<sequence>MSDYYSNKHNKSLPAMLKCAADGKLEKNSMFSNNMLKKRSFNPNAQLTCRKHTASAATELLCSSCRKHKPLEFFSKNERKSSGAQRCRACVEWVECDEPDRVPLPAPNSVRDHEEKEVYKGDSRNHVPFHVDKDGDYVTEAYARAVDESWMGRSRETTGAETGEGLTLENLQIINDAGNSRSTTSRGDGSYHPSSAPTDSASTAGTEDTARPRDARRFNAYGPNGQLQKRQTSTASSVTSGTSRSTTAGKDWARPGTRKYAPALPRHMEYENPDTVGYDAYDDDDSSDGC</sequence>
<keyword evidence="4" id="KW-1185">Reference proteome</keyword>
<feature type="region of interest" description="Disordered" evidence="1">
    <location>
        <begin position="178"/>
        <end position="290"/>
    </location>
</feature>
<dbReference type="Proteomes" id="UP001600888">
    <property type="component" value="Unassembled WGS sequence"/>
</dbReference>
<accession>A0ABR4F628</accession>
<feature type="compositionally biased region" description="Polar residues" evidence="1">
    <location>
        <begin position="178"/>
        <end position="187"/>
    </location>
</feature>
<evidence type="ECO:0000259" key="2">
    <source>
        <dbReference type="Pfam" id="PF12898"/>
    </source>
</evidence>
<comment type="caution">
    <text evidence="3">The sequence shown here is derived from an EMBL/GenBank/DDBJ whole genome shotgun (WGS) entry which is preliminary data.</text>
</comment>
<proteinExistence type="predicted"/>
<evidence type="ECO:0000313" key="4">
    <source>
        <dbReference type="Proteomes" id="UP001600888"/>
    </source>
</evidence>
<feature type="compositionally biased region" description="Basic and acidic residues" evidence="1">
    <location>
        <begin position="208"/>
        <end position="217"/>
    </location>
</feature>
<organism evidence="3 4">
    <name type="scientific">Diaporthe vaccinii</name>
    <dbReference type="NCBI Taxonomy" id="105482"/>
    <lineage>
        <taxon>Eukaryota</taxon>
        <taxon>Fungi</taxon>
        <taxon>Dikarya</taxon>
        <taxon>Ascomycota</taxon>
        <taxon>Pezizomycotina</taxon>
        <taxon>Sordariomycetes</taxon>
        <taxon>Sordariomycetidae</taxon>
        <taxon>Diaporthales</taxon>
        <taxon>Diaporthaceae</taxon>
        <taxon>Diaporthe</taxon>
        <taxon>Diaporthe eres species complex</taxon>
    </lineage>
</organism>
<gene>
    <name evidence="3" type="ORF">FJTKL_00636</name>
</gene>
<dbReference type="InterPro" id="IPR024630">
    <property type="entry name" value="Stc1"/>
</dbReference>
<feature type="compositionally biased region" description="Low complexity" evidence="1">
    <location>
        <begin position="232"/>
        <end position="247"/>
    </location>
</feature>